<dbReference type="eggNOG" id="ENOG50330B2">
    <property type="taxonomic scope" value="Bacteria"/>
</dbReference>
<dbReference type="InterPro" id="IPR021938">
    <property type="entry name" value="DUF3553"/>
</dbReference>
<proteinExistence type="predicted"/>
<dbReference type="AlphaFoldDB" id="Q2RX22"/>
<dbReference type="EnsemblBacteria" id="ABC21323">
    <property type="protein sequence ID" value="ABC21323"/>
    <property type="gene ID" value="Rru_A0519"/>
</dbReference>
<sequence>MAFGMVPGAWVRLPGRPDWGVGQIQSAVDNRVTVMFEHGGKQLIRTDVVNLEATEPPTSPGA</sequence>
<evidence type="ECO:0000313" key="1">
    <source>
        <dbReference type="EMBL" id="ABC21323.1"/>
    </source>
</evidence>
<organism evidence="1 2">
    <name type="scientific">Rhodospirillum rubrum (strain ATCC 11170 / ATH 1.1.1 / DSM 467 / LMG 4362 / NCIMB 8255 / S1)</name>
    <dbReference type="NCBI Taxonomy" id="269796"/>
    <lineage>
        <taxon>Bacteria</taxon>
        <taxon>Pseudomonadati</taxon>
        <taxon>Pseudomonadota</taxon>
        <taxon>Alphaproteobacteria</taxon>
        <taxon>Rhodospirillales</taxon>
        <taxon>Rhodospirillaceae</taxon>
        <taxon>Rhodospirillum</taxon>
    </lineage>
</organism>
<gene>
    <name evidence="1" type="ordered locus">Rru_A0519</name>
</gene>
<name>Q2RX22_RHORT</name>
<reference evidence="1 2" key="1">
    <citation type="journal article" date="2011" name="Stand. Genomic Sci.">
        <title>Complete genome sequence of Rhodospirillum rubrum type strain (S1).</title>
        <authorList>
            <person name="Munk A.C."/>
            <person name="Copeland A."/>
            <person name="Lucas S."/>
            <person name="Lapidus A."/>
            <person name="Del Rio T.G."/>
            <person name="Barry K."/>
            <person name="Detter J.C."/>
            <person name="Hammon N."/>
            <person name="Israni S."/>
            <person name="Pitluck S."/>
            <person name="Brettin T."/>
            <person name="Bruce D."/>
            <person name="Han C."/>
            <person name="Tapia R."/>
            <person name="Gilna P."/>
            <person name="Schmutz J."/>
            <person name="Larimer F."/>
            <person name="Land M."/>
            <person name="Kyrpides N.C."/>
            <person name="Mavromatis K."/>
            <person name="Richardson P."/>
            <person name="Rohde M."/>
            <person name="Goker M."/>
            <person name="Klenk H.P."/>
            <person name="Zhang Y."/>
            <person name="Roberts G.P."/>
            <person name="Reslewic S."/>
            <person name="Schwartz D.C."/>
        </authorList>
    </citation>
    <scope>NUCLEOTIDE SEQUENCE [LARGE SCALE GENOMIC DNA]</scope>
    <source>
        <strain evidence="2">ATCC 11170 / ATH 1.1.1 / DSM 467 / LMG 4362 / NCIMB 8255 / S1</strain>
    </source>
</reference>
<dbReference type="STRING" id="269796.Rru_A0519"/>
<dbReference type="PATRIC" id="fig|269796.9.peg.573"/>
<dbReference type="EMBL" id="CP000230">
    <property type="protein sequence ID" value="ABC21323.1"/>
    <property type="molecule type" value="Genomic_DNA"/>
</dbReference>
<dbReference type="HOGENOM" id="CLU_196829_1_0_5"/>
<dbReference type="KEGG" id="rru:Rru_A0519"/>
<protein>
    <recommendedName>
        <fullName evidence="3">DUF3553 domain-containing protein</fullName>
    </recommendedName>
</protein>
<evidence type="ECO:0000313" key="2">
    <source>
        <dbReference type="Proteomes" id="UP000001929"/>
    </source>
</evidence>
<keyword evidence="2" id="KW-1185">Reference proteome</keyword>
<dbReference type="Proteomes" id="UP000001929">
    <property type="component" value="Chromosome"/>
</dbReference>
<evidence type="ECO:0008006" key="3">
    <source>
        <dbReference type="Google" id="ProtNLM"/>
    </source>
</evidence>
<dbReference type="Pfam" id="PF12073">
    <property type="entry name" value="DUF3553"/>
    <property type="match status" value="1"/>
</dbReference>
<accession>Q2RX22</accession>
<dbReference type="RefSeq" id="WP_011388277.1">
    <property type="nucleotide sequence ID" value="NC_007643.1"/>
</dbReference>
<dbReference type="PhylomeDB" id="Q2RX22"/>